<dbReference type="InterPro" id="IPR038670">
    <property type="entry name" value="HslJ-like_sf"/>
</dbReference>
<evidence type="ECO:0000313" key="3">
    <source>
        <dbReference type="Proteomes" id="UP000316298"/>
    </source>
</evidence>
<accession>A0A542EB30</accession>
<gene>
    <name evidence="2" type="ORF">FB475_5467</name>
</gene>
<sequence>MDLLHNRGAELPKPSPRWNPGSRTSARGERDDTLTLNGTRATGSTGSVRFTANVTRSDDTLIFTDLTTFPIAGPIDATARRAALEQAVLDHLRTPLTYSIESNHLELRATRTTGLSLSAPRPDGNPRGTC</sequence>
<name>A0A542EB30_9ACTN</name>
<feature type="compositionally biased region" description="Polar residues" evidence="1">
    <location>
        <begin position="34"/>
        <end position="46"/>
    </location>
</feature>
<dbReference type="Proteomes" id="UP000316298">
    <property type="component" value="Unassembled WGS sequence"/>
</dbReference>
<dbReference type="OrthoDB" id="507754at2"/>
<comment type="caution">
    <text evidence="2">The sequence shown here is derived from an EMBL/GenBank/DDBJ whole genome shotgun (WGS) entry which is preliminary data.</text>
</comment>
<dbReference type="AlphaFoldDB" id="A0A542EB30"/>
<feature type="region of interest" description="Disordered" evidence="1">
    <location>
        <begin position="1"/>
        <end position="46"/>
    </location>
</feature>
<evidence type="ECO:0000256" key="1">
    <source>
        <dbReference type="SAM" id="MobiDB-lite"/>
    </source>
</evidence>
<keyword evidence="3" id="KW-1185">Reference proteome</keyword>
<reference evidence="2 3" key="1">
    <citation type="submission" date="2019-06" db="EMBL/GenBank/DDBJ databases">
        <title>Sequencing the genomes of 1000 actinobacteria strains.</title>
        <authorList>
            <person name="Klenk H.-P."/>
        </authorList>
    </citation>
    <scope>NUCLEOTIDE SEQUENCE [LARGE SCALE GENOMIC DNA]</scope>
    <source>
        <strain evidence="2 3">DSM 17305</strain>
    </source>
</reference>
<organism evidence="2 3">
    <name type="scientific">Kribbella jejuensis</name>
    <dbReference type="NCBI Taxonomy" id="236068"/>
    <lineage>
        <taxon>Bacteria</taxon>
        <taxon>Bacillati</taxon>
        <taxon>Actinomycetota</taxon>
        <taxon>Actinomycetes</taxon>
        <taxon>Propionibacteriales</taxon>
        <taxon>Kribbellaceae</taxon>
        <taxon>Kribbella</taxon>
    </lineage>
</organism>
<feature type="compositionally biased region" description="Basic and acidic residues" evidence="1">
    <location>
        <begin position="1"/>
        <end position="10"/>
    </location>
</feature>
<proteinExistence type="predicted"/>
<dbReference type="EMBL" id="VFMM01000002">
    <property type="protein sequence ID" value="TQJ12521.1"/>
    <property type="molecule type" value="Genomic_DNA"/>
</dbReference>
<dbReference type="Gene3D" id="2.40.128.270">
    <property type="match status" value="1"/>
</dbReference>
<protein>
    <submittedName>
        <fullName evidence="2">META domain-containing protein</fullName>
    </submittedName>
</protein>
<evidence type="ECO:0000313" key="2">
    <source>
        <dbReference type="EMBL" id="TQJ12521.1"/>
    </source>
</evidence>